<gene>
    <name evidence="2" type="primary">Dwil\GK21483</name>
    <name evidence="2" type="ORF">Dwil_GK21483</name>
</gene>
<feature type="region of interest" description="Disordered" evidence="1">
    <location>
        <begin position="978"/>
        <end position="1068"/>
    </location>
</feature>
<feature type="region of interest" description="Disordered" evidence="1">
    <location>
        <begin position="130"/>
        <end position="158"/>
    </location>
</feature>
<accession>B4MQ60</accession>
<protein>
    <submittedName>
        <fullName evidence="2">GK21483</fullName>
    </submittedName>
</protein>
<proteinExistence type="predicted"/>
<dbReference type="STRING" id="7260.B4MQ60"/>
<feature type="region of interest" description="Disordered" evidence="1">
    <location>
        <begin position="1094"/>
        <end position="1143"/>
    </location>
</feature>
<organism evidence="3">
    <name type="scientific">Drosophila willistoni</name>
    <name type="common">Fruit fly</name>
    <dbReference type="NCBI Taxonomy" id="7260"/>
    <lineage>
        <taxon>Eukaryota</taxon>
        <taxon>Metazoa</taxon>
        <taxon>Ecdysozoa</taxon>
        <taxon>Arthropoda</taxon>
        <taxon>Hexapoda</taxon>
        <taxon>Insecta</taxon>
        <taxon>Pterygota</taxon>
        <taxon>Neoptera</taxon>
        <taxon>Endopterygota</taxon>
        <taxon>Diptera</taxon>
        <taxon>Brachycera</taxon>
        <taxon>Muscomorpha</taxon>
        <taxon>Ephydroidea</taxon>
        <taxon>Drosophilidae</taxon>
        <taxon>Drosophila</taxon>
        <taxon>Sophophora</taxon>
    </lineage>
</organism>
<feature type="region of interest" description="Disordered" evidence="1">
    <location>
        <begin position="1263"/>
        <end position="1290"/>
    </location>
</feature>
<feature type="region of interest" description="Disordered" evidence="1">
    <location>
        <begin position="1219"/>
        <end position="1241"/>
    </location>
</feature>
<feature type="compositionally biased region" description="Low complexity" evidence="1">
    <location>
        <begin position="849"/>
        <end position="858"/>
    </location>
</feature>
<dbReference type="OMA" id="IHTIFYD"/>
<feature type="compositionally biased region" description="Polar residues" evidence="1">
    <location>
        <begin position="633"/>
        <end position="644"/>
    </location>
</feature>
<feature type="region of interest" description="Disordered" evidence="1">
    <location>
        <begin position="527"/>
        <end position="600"/>
    </location>
</feature>
<feature type="compositionally biased region" description="Basic and acidic residues" evidence="1">
    <location>
        <begin position="398"/>
        <end position="425"/>
    </location>
</feature>
<feature type="compositionally biased region" description="Acidic residues" evidence="1">
    <location>
        <begin position="575"/>
        <end position="588"/>
    </location>
</feature>
<feature type="compositionally biased region" description="Basic and acidic residues" evidence="1">
    <location>
        <begin position="224"/>
        <end position="250"/>
    </location>
</feature>
<dbReference type="Proteomes" id="UP000007798">
    <property type="component" value="Unassembled WGS sequence"/>
</dbReference>
<evidence type="ECO:0000313" key="3">
    <source>
        <dbReference type="Proteomes" id="UP000007798"/>
    </source>
</evidence>
<feature type="compositionally biased region" description="Acidic residues" evidence="1">
    <location>
        <begin position="1181"/>
        <end position="1190"/>
    </location>
</feature>
<feature type="compositionally biased region" description="Polar residues" evidence="1">
    <location>
        <begin position="1219"/>
        <end position="1229"/>
    </location>
</feature>
<dbReference type="EMBL" id="CH963849">
    <property type="protein sequence ID" value="EDW74249.1"/>
    <property type="molecule type" value="Genomic_DNA"/>
</dbReference>
<feature type="region of interest" description="Disordered" evidence="1">
    <location>
        <begin position="633"/>
        <end position="724"/>
    </location>
</feature>
<feature type="compositionally biased region" description="Basic and acidic residues" evidence="1">
    <location>
        <begin position="645"/>
        <end position="656"/>
    </location>
</feature>
<feature type="region of interest" description="Disordered" evidence="1">
    <location>
        <begin position="390"/>
        <end position="462"/>
    </location>
</feature>
<feature type="compositionally biased region" description="Polar residues" evidence="1">
    <location>
        <begin position="685"/>
        <end position="694"/>
    </location>
</feature>
<name>B4MQ60_DROWI</name>
<feature type="compositionally biased region" description="Polar residues" evidence="1">
    <location>
        <begin position="211"/>
        <end position="221"/>
    </location>
</feature>
<feature type="compositionally biased region" description="Acidic residues" evidence="1">
    <location>
        <begin position="1231"/>
        <end position="1241"/>
    </location>
</feature>
<feature type="compositionally biased region" description="Polar residues" evidence="1">
    <location>
        <begin position="986"/>
        <end position="996"/>
    </location>
</feature>
<feature type="compositionally biased region" description="Basic and acidic residues" evidence="1">
    <location>
        <begin position="200"/>
        <end position="210"/>
    </location>
</feature>
<feature type="region of interest" description="Disordered" evidence="1">
    <location>
        <begin position="842"/>
        <end position="866"/>
    </location>
</feature>
<dbReference type="HOGENOM" id="CLU_259063_0_0_1"/>
<reference evidence="2 3" key="1">
    <citation type="journal article" date="2007" name="Nature">
        <title>Evolution of genes and genomes on the Drosophila phylogeny.</title>
        <authorList>
            <consortium name="Drosophila 12 Genomes Consortium"/>
            <person name="Clark A.G."/>
            <person name="Eisen M.B."/>
            <person name="Smith D.R."/>
            <person name="Bergman C.M."/>
            <person name="Oliver B."/>
            <person name="Markow T.A."/>
            <person name="Kaufman T.C."/>
            <person name="Kellis M."/>
            <person name="Gelbart W."/>
            <person name="Iyer V.N."/>
            <person name="Pollard D.A."/>
            <person name="Sackton T.B."/>
            <person name="Larracuente A.M."/>
            <person name="Singh N.D."/>
            <person name="Abad J.P."/>
            <person name="Abt D.N."/>
            <person name="Adryan B."/>
            <person name="Aguade M."/>
            <person name="Akashi H."/>
            <person name="Anderson W.W."/>
            <person name="Aquadro C.F."/>
            <person name="Ardell D.H."/>
            <person name="Arguello R."/>
            <person name="Artieri C.G."/>
            <person name="Barbash D.A."/>
            <person name="Barker D."/>
            <person name="Barsanti P."/>
            <person name="Batterham P."/>
            <person name="Batzoglou S."/>
            <person name="Begun D."/>
            <person name="Bhutkar A."/>
            <person name="Blanco E."/>
            <person name="Bosak S.A."/>
            <person name="Bradley R.K."/>
            <person name="Brand A.D."/>
            <person name="Brent M.R."/>
            <person name="Brooks A.N."/>
            <person name="Brown R.H."/>
            <person name="Butlin R.K."/>
            <person name="Caggese C."/>
            <person name="Calvi B.R."/>
            <person name="Bernardo de Carvalho A."/>
            <person name="Caspi A."/>
            <person name="Castrezana S."/>
            <person name="Celniker S.E."/>
            <person name="Chang J.L."/>
            <person name="Chapple C."/>
            <person name="Chatterji S."/>
            <person name="Chinwalla A."/>
            <person name="Civetta A."/>
            <person name="Clifton S.W."/>
            <person name="Comeron J.M."/>
            <person name="Costello J.C."/>
            <person name="Coyne J.A."/>
            <person name="Daub J."/>
            <person name="David R.G."/>
            <person name="Delcher A.L."/>
            <person name="Delehaunty K."/>
            <person name="Do C.B."/>
            <person name="Ebling H."/>
            <person name="Edwards K."/>
            <person name="Eickbush T."/>
            <person name="Evans J.D."/>
            <person name="Filipski A."/>
            <person name="Findeiss S."/>
            <person name="Freyhult E."/>
            <person name="Fulton L."/>
            <person name="Fulton R."/>
            <person name="Garcia A.C."/>
            <person name="Gardiner A."/>
            <person name="Garfield D.A."/>
            <person name="Garvin B.E."/>
            <person name="Gibson G."/>
            <person name="Gilbert D."/>
            <person name="Gnerre S."/>
            <person name="Godfrey J."/>
            <person name="Good R."/>
            <person name="Gotea V."/>
            <person name="Gravely B."/>
            <person name="Greenberg A.J."/>
            <person name="Griffiths-Jones S."/>
            <person name="Gross S."/>
            <person name="Guigo R."/>
            <person name="Gustafson E.A."/>
            <person name="Haerty W."/>
            <person name="Hahn M.W."/>
            <person name="Halligan D.L."/>
            <person name="Halpern A.L."/>
            <person name="Halter G.M."/>
            <person name="Han M.V."/>
            <person name="Heger A."/>
            <person name="Hillier L."/>
            <person name="Hinrichs A.S."/>
            <person name="Holmes I."/>
            <person name="Hoskins R.A."/>
            <person name="Hubisz M.J."/>
            <person name="Hultmark D."/>
            <person name="Huntley M.A."/>
            <person name="Jaffe D.B."/>
            <person name="Jagadeeshan S."/>
            <person name="Jeck W.R."/>
            <person name="Johnson J."/>
            <person name="Jones C.D."/>
            <person name="Jordan W.C."/>
            <person name="Karpen G.H."/>
            <person name="Kataoka E."/>
            <person name="Keightley P.D."/>
            <person name="Kheradpour P."/>
            <person name="Kirkness E.F."/>
            <person name="Koerich L.B."/>
            <person name="Kristiansen K."/>
            <person name="Kudrna D."/>
            <person name="Kulathinal R.J."/>
            <person name="Kumar S."/>
            <person name="Kwok R."/>
            <person name="Lander E."/>
            <person name="Langley C.H."/>
            <person name="Lapoint R."/>
            <person name="Lazzaro B.P."/>
            <person name="Lee S.J."/>
            <person name="Levesque L."/>
            <person name="Li R."/>
            <person name="Lin C.F."/>
            <person name="Lin M.F."/>
            <person name="Lindblad-Toh K."/>
            <person name="Llopart A."/>
            <person name="Long M."/>
            <person name="Low L."/>
            <person name="Lozovsky E."/>
            <person name="Lu J."/>
            <person name="Luo M."/>
            <person name="Machado C.A."/>
            <person name="Makalowski W."/>
            <person name="Marzo M."/>
            <person name="Matsuda M."/>
            <person name="Matzkin L."/>
            <person name="McAllister B."/>
            <person name="McBride C.S."/>
            <person name="McKernan B."/>
            <person name="McKernan K."/>
            <person name="Mendez-Lago M."/>
            <person name="Minx P."/>
            <person name="Mollenhauer M.U."/>
            <person name="Montooth K."/>
            <person name="Mount S.M."/>
            <person name="Mu X."/>
            <person name="Myers E."/>
            <person name="Negre B."/>
            <person name="Newfeld S."/>
            <person name="Nielsen R."/>
            <person name="Noor M.A."/>
            <person name="O'Grady P."/>
            <person name="Pachter L."/>
            <person name="Papaceit M."/>
            <person name="Parisi M.J."/>
            <person name="Parisi M."/>
            <person name="Parts L."/>
            <person name="Pedersen J.S."/>
            <person name="Pesole G."/>
            <person name="Phillippy A.M."/>
            <person name="Ponting C.P."/>
            <person name="Pop M."/>
            <person name="Porcelli D."/>
            <person name="Powell J.R."/>
            <person name="Prohaska S."/>
            <person name="Pruitt K."/>
            <person name="Puig M."/>
            <person name="Quesneville H."/>
            <person name="Ram K.R."/>
            <person name="Rand D."/>
            <person name="Rasmussen M.D."/>
            <person name="Reed L.K."/>
            <person name="Reenan R."/>
            <person name="Reily A."/>
            <person name="Remington K.A."/>
            <person name="Rieger T.T."/>
            <person name="Ritchie M.G."/>
            <person name="Robin C."/>
            <person name="Rogers Y.H."/>
            <person name="Rohde C."/>
            <person name="Rozas J."/>
            <person name="Rubenfield M.J."/>
            <person name="Ruiz A."/>
            <person name="Russo S."/>
            <person name="Salzberg S.L."/>
            <person name="Sanchez-Gracia A."/>
            <person name="Saranga D.J."/>
            <person name="Sato H."/>
            <person name="Schaeffer S.W."/>
            <person name="Schatz M.C."/>
            <person name="Schlenke T."/>
            <person name="Schwartz R."/>
            <person name="Segarra C."/>
            <person name="Singh R.S."/>
            <person name="Sirot L."/>
            <person name="Sirota M."/>
            <person name="Sisneros N.B."/>
            <person name="Smith C.D."/>
            <person name="Smith T.F."/>
            <person name="Spieth J."/>
            <person name="Stage D.E."/>
            <person name="Stark A."/>
            <person name="Stephan W."/>
            <person name="Strausberg R.L."/>
            <person name="Strempel S."/>
            <person name="Sturgill D."/>
            <person name="Sutton G."/>
            <person name="Sutton G.G."/>
            <person name="Tao W."/>
            <person name="Teichmann S."/>
            <person name="Tobari Y.N."/>
            <person name="Tomimura Y."/>
            <person name="Tsolas J.M."/>
            <person name="Valente V.L."/>
            <person name="Venter E."/>
            <person name="Venter J.C."/>
            <person name="Vicario S."/>
            <person name="Vieira F.G."/>
            <person name="Vilella A.J."/>
            <person name="Villasante A."/>
            <person name="Walenz B."/>
            <person name="Wang J."/>
            <person name="Wasserman M."/>
            <person name="Watts T."/>
            <person name="Wilson D."/>
            <person name="Wilson R.K."/>
            <person name="Wing R.A."/>
            <person name="Wolfner M.F."/>
            <person name="Wong A."/>
            <person name="Wong G.K."/>
            <person name="Wu C.I."/>
            <person name="Wu G."/>
            <person name="Yamamoto D."/>
            <person name="Yang H.P."/>
            <person name="Yang S.P."/>
            <person name="Yorke J.A."/>
            <person name="Yoshida K."/>
            <person name="Zdobnov E."/>
            <person name="Zhang P."/>
            <person name="Zhang Y."/>
            <person name="Zimin A.V."/>
            <person name="Baldwin J."/>
            <person name="Abdouelleil A."/>
            <person name="Abdulkadir J."/>
            <person name="Abebe A."/>
            <person name="Abera B."/>
            <person name="Abreu J."/>
            <person name="Acer S.C."/>
            <person name="Aftuck L."/>
            <person name="Alexander A."/>
            <person name="An P."/>
            <person name="Anderson E."/>
            <person name="Anderson S."/>
            <person name="Arachi H."/>
            <person name="Azer M."/>
            <person name="Bachantsang P."/>
            <person name="Barry A."/>
            <person name="Bayul T."/>
            <person name="Berlin A."/>
            <person name="Bessette D."/>
            <person name="Bloom T."/>
            <person name="Blye J."/>
            <person name="Boguslavskiy L."/>
            <person name="Bonnet C."/>
            <person name="Boukhgalter B."/>
            <person name="Bourzgui I."/>
            <person name="Brown A."/>
            <person name="Cahill P."/>
            <person name="Channer S."/>
            <person name="Cheshatsang Y."/>
            <person name="Chuda L."/>
            <person name="Citroen M."/>
            <person name="Collymore A."/>
            <person name="Cooke P."/>
            <person name="Costello M."/>
            <person name="D'Aco K."/>
            <person name="Daza R."/>
            <person name="De Haan G."/>
            <person name="DeGray S."/>
            <person name="DeMaso C."/>
            <person name="Dhargay N."/>
            <person name="Dooley K."/>
            <person name="Dooley E."/>
            <person name="Doricent M."/>
            <person name="Dorje P."/>
            <person name="Dorjee K."/>
            <person name="Dupes A."/>
            <person name="Elong R."/>
            <person name="Falk J."/>
            <person name="Farina A."/>
            <person name="Faro S."/>
            <person name="Ferguson D."/>
            <person name="Fisher S."/>
            <person name="Foley C.D."/>
            <person name="Franke A."/>
            <person name="Friedrich D."/>
            <person name="Gadbois L."/>
            <person name="Gearin G."/>
            <person name="Gearin C.R."/>
            <person name="Giannoukos G."/>
            <person name="Goode T."/>
            <person name="Graham J."/>
            <person name="Grandbois E."/>
            <person name="Grewal S."/>
            <person name="Gyaltsen K."/>
            <person name="Hafez N."/>
            <person name="Hagos B."/>
            <person name="Hall J."/>
            <person name="Henson C."/>
            <person name="Hollinger A."/>
            <person name="Honan T."/>
            <person name="Huard M.D."/>
            <person name="Hughes L."/>
            <person name="Hurhula B."/>
            <person name="Husby M.E."/>
            <person name="Kamat A."/>
            <person name="Kanga B."/>
            <person name="Kashin S."/>
            <person name="Khazanovich D."/>
            <person name="Kisner P."/>
            <person name="Lance K."/>
            <person name="Lara M."/>
            <person name="Lee W."/>
            <person name="Lennon N."/>
            <person name="Letendre F."/>
            <person name="LeVine R."/>
            <person name="Lipovsky A."/>
            <person name="Liu X."/>
            <person name="Liu J."/>
            <person name="Liu S."/>
            <person name="Lokyitsang T."/>
            <person name="Lokyitsang Y."/>
            <person name="Lubonja R."/>
            <person name="Lui A."/>
            <person name="MacDonald P."/>
            <person name="Magnisalis V."/>
            <person name="Maru K."/>
            <person name="Matthews C."/>
            <person name="McCusker W."/>
            <person name="McDonough S."/>
            <person name="Mehta T."/>
            <person name="Meldrim J."/>
            <person name="Meneus L."/>
            <person name="Mihai O."/>
            <person name="Mihalev A."/>
            <person name="Mihova T."/>
            <person name="Mittelman R."/>
            <person name="Mlenga V."/>
            <person name="Montmayeur A."/>
            <person name="Mulrain L."/>
            <person name="Navidi A."/>
            <person name="Naylor J."/>
            <person name="Negash T."/>
            <person name="Nguyen T."/>
            <person name="Nguyen N."/>
            <person name="Nicol R."/>
            <person name="Norbu C."/>
            <person name="Norbu N."/>
            <person name="Novod N."/>
            <person name="O'Neill B."/>
            <person name="Osman S."/>
            <person name="Markiewicz E."/>
            <person name="Oyono O.L."/>
            <person name="Patti C."/>
            <person name="Phunkhang P."/>
            <person name="Pierre F."/>
            <person name="Priest M."/>
            <person name="Raghuraman S."/>
            <person name="Rege F."/>
            <person name="Reyes R."/>
            <person name="Rise C."/>
            <person name="Rogov P."/>
            <person name="Ross K."/>
            <person name="Ryan E."/>
            <person name="Settipalli S."/>
            <person name="Shea T."/>
            <person name="Sherpa N."/>
            <person name="Shi L."/>
            <person name="Shih D."/>
            <person name="Sparrow T."/>
            <person name="Spaulding J."/>
            <person name="Stalker J."/>
            <person name="Stange-Thomann N."/>
            <person name="Stavropoulos S."/>
            <person name="Stone C."/>
            <person name="Strader C."/>
            <person name="Tesfaye S."/>
            <person name="Thomson T."/>
            <person name="Thoulutsang Y."/>
            <person name="Thoulutsang D."/>
            <person name="Topham K."/>
            <person name="Topping I."/>
            <person name="Tsamla T."/>
            <person name="Vassiliev H."/>
            <person name="Vo A."/>
            <person name="Wangchuk T."/>
            <person name="Wangdi T."/>
            <person name="Weiand M."/>
            <person name="Wilkinson J."/>
            <person name="Wilson A."/>
            <person name="Yadav S."/>
            <person name="Young G."/>
            <person name="Yu Q."/>
            <person name="Zembek L."/>
            <person name="Zhong D."/>
            <person name="Zimmer A."/>
            <person name="Zwirko Z."/>
            <person name="Jaffe D.B."/>
            <person name="Alvarez P."/>
            <person name="Brockman W."/>
            <person name="Butler J."/>
            <person name="Chin C."/>
            <person name="Gnerre S."/>
            <person name="Grabherr M."/>
            <person name="Kleber M."/>
            <person name="Mauceli E."/>
            <person name="MacCallum I."/>
        </authorList>
    </citation>
    <scope>NUCLEOTIDE SEQUENCE [LARGE SCALE GENOMIC DNA]</scope>
    <source>
        <strain evidence="3">Tucson 14030-0811.24</strain>
    </source>
</reference>
<evidence type="ECO:0000256" key="1">
    <source>
        <dbReference type="SAM" id="MobiDB-lite"/>
    </source>
</evidence>
<evidence type="ECO:0000313" key="2">
    <source>
        <dbReference type="EMBL" id="EDW74249.1"/>
    </source>
</evidence>
<dbReference type="InParanoid" id="B4MQ60"/>
<feature type="region of interest" description="Disordered" evidence="1">
    <location>
        <begin position="182"/>
        <end position="370"/>
    </location>
</feature>
<sequence length="1290" mass="142615">MNISSEVNAIVEQAPEWNFAGDCALLELMKRISENLKERGEHTSQKLREFETSVRTTDIALNNATNSLRSLQFGQQFVEYRIEEVDDDDFLMPETREKMPLPPKQGPQEMAKEFLQNNLNMLRKNFEPVTLDVPDSDEDEDLEGSKEQTTLYRPKNPYDAIPIPYIIGSKEWQEHKYAGLYESRENSEDEQSEEFSSSSSDEKDELRKTETNLSQSDSSSVAPLRRDPVAPLRRDPVAPLRRDPAIEKVKQTTPSPPKSAPEQAPRTQPRPIISSQTKQQLHEHDLFAALRQSPPSDDAPSTSSSMRSSPAFAHLPATDGGPSLSSSSSSAAIQPPPPKVFEKEELPKPLPTELPKEVVSKPSNPIKRMPVNLFNDDEFNSFMTEIVDKAQGKTTTAIEKKPAKESPKKDLEEQKAHTPKIEIKSKTMNLFDDSPPSSPAFKQPASKTSPEATPAVSTVKPLPKSLFDDDLDDFDDDFLSSLTAKAKAKTKPIEQITKRTSLFDDDDDELDIDDIFTKKSLPTAKSKSALFEPETTPPSPPAVSMKKSLFDDIEDDEDIFGTPKTMKPLPKNEIEPPEDEEYQEEEDKMEPIMIVSAEKPPEVIKEAKSMTKSINVTDLFNDDFSDDEINTVLKTNQTKIQPTNKEAKDEQHDKSVGNDGGDQNELFKDVSQNAFTDPPIDSESNDLFQKSIKSLDQDSSDIFAVPPVDSAKPQIDHPTEVISDLEDDLVKGELFTKIPIDSMPILSDSPPPDIADERKEEDPIISMIAEVTSNRQNQENSPSYNAAQVASAQTIMQNYTSLFDEPPDDTEFFSSLANSNLSSLSASKIFDVQDQDFFEPALPKIPSATKPTTTTSNTGIFSDVPPDDDADDNENVDDHFIPTTTASVDVDGNTKRIHTIFYDDFSETARAGSTIGAGTPNLPIVDEDPLPQADEVDRHVPIVPPISPVKKLVMPNININVQALMPGLGPKLIKKTEMPKEKMSEPASSDNTLQHVNKTRVRGPAQRRPSTRRGRKENYAKSLLDEERQQVEKTKEEPSKVPVKVKPNFLESDDDNDDSLFGSVKPTTTEVAKISPMPASNLITKKPEVKKTLHQSKLFDDSDDDDNDGLAKVSHQITKEHEVKKSAPPIKSQSKLFDDSDDDDADVLAKVTHQVSVKPAPQSVAQKKSTASVKSRNTLFDDSDDDDDDLFASAIPAPAPTMPVSVKSTATAKVTPNTKNVTLKPSKSLFSDDEDDDDDDLFGIKSAKPTAHKVVKPNVTATVIPSSSSSSSKSIPLSTDNPLSDLLDFE</sequence>
<dbReference type="OrthoDB" id="751084at2759"/>
<feature type="compositionally biased region" description="Basic and acidic residues" evidence="1">
    <location>
        <begin position="1016"/>
        <end position="1039"/>
    </location>
</feature>
<dbReference type="PhylomeDB" id="B4MQ60"/>
<feature type="compositionally biased region" description="Low complexity" evidence="1">
    <location>
        <begin position="322"/>
        <end position="333"/>
    </location>
</feature>
<keyword evidence="3" id="KW-1185">Reference proteome</keyword>
<dbReference type="FunCoup" id="B4MQ60">
    <property type="interactions" value="955"/>
</dbReference>
<feature type="compositionally biased region" description="Polar residues" evidence="1">
    <location>
        <begin position="1163"/>
        <end position="1178"/>
    </location>
</feature>
<dbReference type="eggNOG" id="ENOG502QTIY">
    <property type="taxonomic scope" value="Eukaryota"/>
</dbReference>
<feature type="compositionally biased region" description="Low complexity" evidence="1">
    <location>
        <begin position="293"/>
        <end position="311"/>
    </location>
</feature>
<feature type="region of interest" description="Disordered" evidence="1">
    <location>
        <begin position="1157"/>
        <end position="1203"/>
    </location>
</feature>